<dbReference type="OrthoDB" id="2616110at2"/>
<dbReference type="RefSeq" id="WP_110839312.1">
    <property type="nucleotide sequence ID" value="NZ_QJVJ01000003.1"/>
</dbReference>
<evidence type="ECO:0000313" key="1">
    <source>
        <dbReference type="EMBL" id="PYI55510.1"/>
    </source>
</evidence>
<gene>
    <name evidence="1" type="ORF">DLM86_07185</name>
</gene>
<accession>A0A2V5KKX9</accession>
<evidence type="ECO:0000313" key="2">
    <source>
        <dbReference type="Proteomes" id="UP000247476"/>
    </source>
</evidence>
<evidence type="ECO:0008006" key="3">
    <source>
        <dbReference type="Google" id="ProtNLM"/>
    </source>
</evidence>
<dbReference type="EMBL" id="QJVJ01000003">
    <property type="protein sequence ID" value="PYI55510.1"/>
    <property type="molecule type" value="Genomic_DNA"/>
</dbReference>
<dbReference type="Proteomes" id="UP000247476">
    <property type="component" value="Unassembled WGS sequence"/>
</dbReference>
<name>A0A2V5KKX9_9BACL</name>
<sequence>MKKAKAKVMRKTRTIRLSRARIQQDLGNGFLRSVFPSRTIEPGEFLTINLTPAPGRVVVNAGWTISGLNEAYATDSFPSSTTNWVLILHNPTATQRTVIPFLISKTN</sequence>
<proteinExistence type="predicted"/>
<comment type="caution">
    <text evidence="1">The sequence shown here is derived from an EMBL/GenBank/DDBJ whole genome shotgun (WGS) entry which is preliminary data.</text>
</comment>
<organism evidence="1 2">
    <name type="scientific">Paenibacillus flagellatus</name>
    <dbReference type="NCBI Taxonomy" id="2211139"/>
    <lineage>
        <taxon>Bacteria</taxon>
        <taxon>Bacillati</taxon>
        <taxon>Bacillota</taxon>
        <taxon>Bacilli</taxon>
        <taxon>Bacillales</taxon>
        <taxon>Paenibacillaceae</taxon>
        <taxon>Paenibacillus</taxon>
    </lineage>
</organism>
<reference evidence="1 2" key="1">
    <citation type="submission" date="2018-05" db="EMBL/GenBank/DDBJ databases">
        <title>Paenibacillus flagellatus sp. nov., isolated from selenium mineral soil.</title>
        <authorList>
            <person name="Dai X."/>
        </authorList>
    </citation>
    <scope>NUCLEOTIDE SEQUENCE [LARGE SCALE GENOMIC DNA]</scope>
    <source>
        <strain evidence="1 2">DXL2</strain>
    </source>
</reference>
<protein>
    <recommendedName>
        <fullName evidence="3">Xaa-Pro dipeptidyl-peptidase C-terminal domain-containing protein</fullName>
    </recommendedName>
</protein>
<keyword evidence="2" id="KW-1185">Reference proteome</keyword>
<dbReference type="AlphaFoldDB" id="A0A2V5KKX9"/>